<reference evidence="2" key="1">
    <citation type="submission" date="2016-10" db="EMBL/GenBank/DDBJ databases">
        <authorList>
            <person name="Varghese N."/>
            <person name="Submissions S."/>
        </authorList>
    </citation>
    <scope>NUCLEOTIDE SEQUENCE [LARGE SCALE GENOMIC DNA]</scope>
    <source>
        <strain evidence="2">DSM 17934</strain>
    </source>
</reference>
<evidence type="ECO:0000313" key="2">
    <source>
        <dbReference type="Proteomes" id="UP000199702"/>
    </source>
</evidence>
<organism evidence="1 2">
    <name type="scientific">Flavobacterium terrigena</name>
    <dbReference type="NCBI Taxonomy" id="402734"/>
    <lineage>
        <taxon>Bacteria</taxon>
        <taxon>Pseudomonadati</taxon>
        <taxon>Bacteroidota</taxon>
        <taxon>Flavobacteriia</taxon>
        <taxon>Flavobacteriales</taxon>
        <taxon>Flavobacteriaceae</taxon>
        <taxon>Flavobacterium</taxon>
    </lineage>
</organism>
<dbReference type="AlphaFoldDB" id="A0A1H6RWF8"/>
<dbReference type="STRING" id="402734.SAMN05660918_1097"/>
<keyword evidence="2" id="KW-1185">Reference proteome</keyword>
<sequence>MKYQGLLAFFITYLVLVSCSSDKKLFLKTGEVYYTESWNYCSDSLGIYNNMFNSYNVTNESFFKQKLKRFEKRLLKQMQFSILTDKILFHSINSSGKNSSTIGSLRKNVPLDKFEKMETPDGFAYFKFDPKYKTREIVYPLNSGNYFSTLEYGFVKMTAAEIEKFDFKIGALNTIKPNLLAIKNKICDKENYFKLTKSYFDEDSLRNYLTYKPLEKRLNKTSKNEKWSLTQFLATYQSFAQKEVEANETWNSIASDGFKNLVYKNEPLSRNLILDKVKNEKLIMINEAHHSARHRYLTGSLLQGLYDNGFRYFGLEAINNISDIEKFSFPTQASGFYTAEPNMANLIREAKRIGFVVFEYDEFEGDRETNQTNNIYNKTFKIDEKAKVLIHCGFSHNSENSEFKSTMLGYKMNELYKINPYTINQAGFRKLDKKMKLASVVSEKHISKNDLYINNSLPIENNCFSLRTSKNINLSIKNTDEIKPSVLLVYDKIEFEKVNNPVPVFLKVIENKLNLVNTNLCLGSYVVVTKDNQNEIIEKYEVVVD</sequence>
<dbReference type="EMBL" id="FNYA01000002">
    <property type="protein sequence ID" value="SEI60188.1"/>
    <property type="molecule type" value="Genomic_DNA"/>
</dbReference>
<dbReference type="PROSITE" id="PS51257">
    <property type="entry name" value="PROKAR_LIPOPROTEIN"/>
    <property type="match status" value="1"/>
</dbReference>
<dbReference type="OrthoDB" id="277629at2"/>
<evidence type="ECO:0000313" key="1">
    <source>
        <dbReference type="EMBL" id="SEI60188.1"/>
    </source>
</evidence>
<dbReference type="Proteomes" id="UP000199702">
    <property type="component" value="Unassembled WGS sequence"/>
</dbReference>
<dbReference type="RefSeq" id="WP_091309322.1">
    <property type="nucleotide sequence ID" value="NZ_CBCSJU010000005.1"/>
</dbReference>
<protein>
    <submittedName>
        <fullName evidence="1">Uncharacterized protein</fullName>
    </submittedName>
</protein>
<name>A0A1H6RWF8_9FLAO</name>
<gene>
    <name evidence="1" type="ORF">SAMN05660918_1097</name>
</gene>
<proteinExistence type="predicted"/>
<accession>A0A1H6RWF8</accession>